<comment type="function">
    <text evidence="15">Catalyzes the hydrolysis of N-succinyl-L,L-diaminopimelic acid (SDAP), forming succinate and LL-2,6-diaminopimelate (DAP), an intermediate involved in the bacterial biosynthesis of lysine and meso-diaminopimelic acid, an essential component of bacterial cell walls.</text>
</comment>
<accession>A0A147HVC6</accession>
<feature type="binding site" evidence="15">
    <location>
        <position position="159"/>
    </location>
    <ligand>
        <name>Zn(2+)</name>
        <dbReference type="ChEBI" id="CHEBI:29105"/>
        <label>1</label>
    </ligand>
</feature>
<dbReference type="GO" id="GO:0019877">
    <property type="term" value="P:diaminopimelate biosynthetic process"/>
    <property type="evidence" value="ECO:0007669"/>
    <property type="project" value="UniProtKB-UniRule"/>
</dbReference>
<dbReference type="GO" id="GO:0008777">
    <property type="term" value="F:acetylornithine deacetylase activity"/>
    <property type="evidence" value="ECO:0007669"/>
    <property type="project" value="TreeGrafter"/>
</dbReference>
<comment type="caution">
    <text evidence="17">The sequence shown here is derived from an EMBL/GenBank/DDBJ whole genome shotgun (WGS) entry which is preliminary data.</text>
</comment>
<dbReference type="InterPro" id="IPR002933">
    <property type="entry name" value="Peptidase_M20"/>
</dbReference>
<dbReference type="PATRIC" id="fig|33051.3.peg.3669"/>
<feature type="binding site" evidence="15">
    <location>
        <position position="344"/>
    </location>
    <ligand>
        <name>Zn(2+)</name>
        <dbReference type="ChEBI" id="CHEBI:29105"/>
        <label>2</label>
    </ligand>
</feature>
<evidence type="ECO:0000256" key="13">
    <source>
        <dbReference type="ARBA" id="ARBA00031891"/>
    </source>
</evidence>
<evidence type="ECO:0000256" key="4">
    <source>
        <dbReference type="ARBA" id="ARBA00011921"/>
    </source>
</evidence>
<comment type="subunit">
    <text evidence="3 15">Homodimer.</text>
</comment>
<dbReference type="EMBL" id="LDTD01000085">
    <property type="protein sequence ID" value="KTT68835.1"/>
    <property type="molecule type" value="Genomic_DNA"/>
</dbReference>
<dbReference type="Proteomes" id="UP000072867">
    <property type="component" value="Unassembled WGS sequence"/>
</dbReference>
<dbReference type="NCBIfam" id="TIGR01246">
    <property type="entry name" value="dapE_proteo"/>
    <property type="match status" value="1"/>
</dbReference>
<dbReference type="InterPro" id="IPR036264">
    <property type="entry name" value="Bact_exopeptidase_dim_dom"/>
</dbReference>
<evidence type="ECO:0000256" key="5">
    <source>
        <dbReference type="ARBA" id="ARBA00022391"/>
    </source>
</evidence>
<evidence type="ECO:0000256" key="2">
    <source>
        <dbReference type="ARBA" id="ARBA00006746"/>
    </source>
</evidence>
<feature type="binding site" evidence="15">
    <location>
        <position position="102"/>
    </location>
    <ligand>
        <name>Zn(2+)</name>
        <dbReference type="ChEBI" id="CHEBI:29105"/>
        <label>1</label>
    </ligand>
</feature>
<dbReference type="RefSeq" id="WP_058733839.1">
    <property type="nucleotide sequence ID" value="NZ_LDTD01000085.1"/>
</dbReference>
<keyword evidence="10 15" id="KW-0220">Diaminopimelate biosynthesis</keyword>
<feature type="binding site" evidence="15">
    <location>
        <position position="131"/>
    </location>
    <ligand>
        <name>Zn(2+)</name>
        <dbReference type="ChEBI" id="CHEBI:29105"/>
        <label>2</label>
    </ligand>
</feature>
<feature type="active site" evidence="15">
    <location>
        <position position="73"/>
    </location>
</feature>
<dbReference type="InterPro" id="IPR005941">
    <property type="entry name" value="DapE_proteobac"/>
</dbReference>
<keyword evidence="6 15" id="KW-0028">Amino-acid biosynthesis</keyword>
<feature type="binding site" evidence="15">
    <location>
        <position position="102"/>
    </location>
    <ligand>
        <name>Zn(2+)</name>
        <dbReference type="ChEBI" id="CHEBI:29105"/>
        <label>2</label>
    </ligand>
</feature>
<evidence type="ECO:0000256" key="9">
    <source>
        <dbReference type="ARBA" id="ARBA00022833"/>
    </source>
</evidence>
<evidence type="ECO:0000259" key="16">
    <source>
        <dbReference type="Pfam" id="PF07687"/>
    </source>
</evidence>
<evidence type="ECO:0000313" key="17">
    <source>
        <dbReference type="EMBL" id="KTT68835.1"/>
    </source>
</evidence>
<evidence type="ECO:0000256" key="3">
    <source>
        <dbReference type="ARBA" id="ARBA00011738"/>
    </source>
</evidence>
<dbReference type="GO" id="GO:0009089">
    <property type="term" value="P:lysine biosynthetic process via diaminopimelate"/>
    <property type="evidence" value="ECO:0007669"/>
    <property type="project" value="UniProtKB-UniRule"/>
</dbReference>
<dbReference type="EC" id="3.5.1.18" evidence="4 15"/>
<dbReference type="GO" id="GO:0006526">
    <property type="term" value="P:L-arginine biosynthetic process"/>
    <property type="evidence" value="ECO:0007669"/>
    <property type="project" value="TreeGrafter"/>
</dbReference>
<keyword evidence="11 15" id="KW-0457">Lysine biosynthesis</keyword>
<organism evidence="17 18">
    <name type="scientific">Sphingomonas sanguinis</name>
    <dbReference type="NCBI Taxonomy" id="33051"/>
    <lineage>
        <taxon>Bacteria</taxon>
        <taxon>Pseudomonadati</taxon>
        <taxon>Pseudomonadota</taxon>
        <taxon>Alphaproteobacteria</taxon>
        <taxon>Sphingomonadales</taxon>
        <taxon>Sphingomonadaceae</taxon>
        <taxon>Sphingomonas</taxon>
    </lineage>
</organism>
<sequence>MTDALALAQALIRSDSVTPARGSVFDVLEAALAPLGFTVDRFTVGEEPDGPVENLLATRGGTGTRLAFAGHVDVVPAGDGWQGSPFSGDVRDGLLFGRGAVDMKGAVAAFVAAIPADPTIPLSLIITGDEEGPAIYGTRALIDRMAERGVAPDLCLVGEPTSAQRLGDMMKIGRRGSVNIWITVPGRQGHVAYPHLADNPITPLVAMLAEIEGVTLDIGNAWFQPSNIEITDLHVGNPATNVIPGSAQARLSIRFNDEQSGEALVERITAIARAHAPAAQVTGRISGEAFLTQPGAFSAMIADAIRAETGIEPELSTTGGTSDARFLSKLCPTVEFGLLNATMHKVDEAVAVDDLYALTRIYAGVIARAGA</sequence>
<feature type="binding site" evidence="15">
    <location>
        <position position="71"/>
    </location>
    <ligand>
        <name>Zn(2+)</name>
        <dbReference type="ChEBI" id="CHEBI:29105"/>
        <label>1</label>
    </ligand>
</feature>
<dbReference type="GO" id="GO:0050897">
    <property type="term" value="F:cobalt ion binding"/>
    <property type="evidence" value="ECO:0007669"/>
    <property type="project" value="UniProtKB-UniRule"/>
</dbReference>
<dbReference type="InterPro" id="IPR011650">
    <property type="entry name" value="Peptidase_M20_dimer"/>
</dbReference>
<dbReference type="InterPro" id="IPR050072">
    <property type="entry name" value="Peptidase_M20A"/>
</dbReference>
<dbReference type="PANTHER" id="PTHR43808">
    <property type="entry name" value="ACETYLORNITHINE DEACETYLASE"/>
    <property type="match status" value="1"/>
</dbReference>
<keyword evidence="7 15" id="KW-0479">Metal-binding</keyword>
<evidence type="ECO:0000256" key="7">
    <source>
        <dbReference type="ARBA" id="ARBA00022723"/>
    </source>
</evidence>
<dbReference type="STRING" id="33051.SB4_15265"/>
<evidence type="ECO:0000256" key="14">
    <source>
        <dbReference type="ARBA" id="ARBA00051301"/>
    </source>
</evidence>
<proteinExistence type="inferred from homology"/>
<comment type="similarity">
    <text evidence="2 15">Belongs to the peptidase M20A family. DapE subfamily.</text>
</comment>
<keyword evidence="9 15" id="KW-0862">Zinc</keyword>
<dbReference type="GO" id="GO:0009014">
    <property type="term" value="F:succinyl-diaminopimelate desuccinylase activity"/>
    <property type="evidence" value="ECO:0007669"/>
    <property type="project" value="UniProtKB-UniRule"/>
</dbReference>
<dbReference type="GO" id="GO:0008270">
    <property type="term" value="F:zinc ion binding"/>
    <property type="evidence" value="ECO:0007669"/>
    <property type="project" value="UniProtKB-UniRule"/>
</dbReference>
<dbReference type="Gene3D" id="3.30.70.360">
    <property type="match status" value="1"/>
</dbReference>
<dbReference type="PANTHER" id="PTHR43808:SF31">
    <property type="entry name" value="N-ACETYL-L-CITRULLINE DEACETYLASE"/>
    <property type="match status" value="1"/>
</dbReference>
<evidence type="ECO:0000256" key="6">
    <source>
        <dbReference type="ARBA" id="ARBA00022605"/>
    </source>
</evidence>
<dbReference type="SUPFAM" id="SSF55031">
    <property type="entry name" value="Bacterial exopeptidase dimerisation domain"/>
    <property type="match status" value="1"/>
</dbReference>
<dbReference type="SUPFAM" id="SSF53187">
    <property type="entry name" value="Zn-dependent exopeptidases"/>
    <property type="match status" value="1"/>
</dbReference>
<dbReference type="AlphaFoldDB" id="A0A147HVC6"/>
<gene>
    <name evidence="15" type="primary">dapE</name>
    <name evidence="17" type="ORF">NS319_12160</name>
</gene>
<dbReference type="UniPathway" id="UPA00034">
    <property type="reaction ID" value="UER00021"/>
</dbReference>
<comment type="pathway">
    <text evidence="1 15">Amino-acid biosynthesis; L-lysine biosynthesis via DAP pathway; LL-2,6-diaminopimelate from (S)-tetrahydrodipicolinate (succinylase route): step 3/3.</text>
</comment>
<dbReference type="Pfam" id="PF07687">
    <property type="entry name" value="M20_dimer"/>
    <property type="match status" value="1"/>
</dbReference>
<keyword evidence="8 15" id="KW-0378">Hydrolase</keyword>
<reference evidence="17 18" key="1">
    <citation type="journal article" date="2016" name="Front. Microbiol.">
        <title>Genomic Resource of Rice Seed Associated Bacteria.</title>
        <authorList>
            <person name="Midha S."/>
            <person name="Bansal K."/>
            <person name="Sharma S."/>
            <person name="Kumar N."/>
            <person name="Patil P.P."/>
            <person name="Chaudhry V."/>
            <person name="Patil P.B."/>
        </authorList>
    </citation>
    <scope>NUCLEOTIDE SEQUENCE [LARGE SCALE GENOMIC DNA]</scope>
    <source>
        <strain evidence="17 18">NS319</strain>
    </source>
</reference>
<evidence type="ECO:0000256" key="11">
    <source>
        <dbReference type="ARBA" id="ARBA00023154"/>
    </source>
</evidence>
<dbReference type="Gene3D" id="3.40.630.10">
    <property type="entry name" value="Zn peptidases"/>
    <property type="match status" value="1"/>
</dbReference>
<evidence type="ECO:0000256" key="10">
    <source>
        <dbReference type="ARBA" id="ARBA00022915"/>
    </source>
</evidence>
<dbReference type="CDD" id="cd03891">
    <property type="entry name" value="M20_DapE_proteobac"/>
    <property type="match status" value="1"/>
</dbReference>
<evidence type="ECO:0000313" key="18">
    <source>
        <dbReference type="Proteomes" id="UP000072867"/>
    </source>
</evidence>
<dbReference type="NCBIfam" id="NF009557">
    <property type="entry name" value="PRK13009.1"/>
    <property type="match status" value="1"/>
</dbReference>
<dbReference type="HAMAP" id="MF_01690">
    <property type="entry name" value="DapE"/>
    <property type="match status" value="1"/>
</dbReference>
<evidence type="ECO:0000256" key="8">
    <source>
        <dbReference type="ARBA" id="ARBA00022801"/>
    </source>
</evidence>
<keyword evidence="12 15" id="KW-0170">Cobalt</keyword>
<dbReference type="PROSITE" id="PS00758">
    <property type="entry name" value="ARGE_DAPE_CPG2_1"/>
    <property type="match status" value="1"/>
</dbReference>
<comment type="catalytic activity">
    <reaction evidence="14 15">
        <text>N-succinyl-(2S,6S)-2,6-diaminopimelate + H2O = (2S,6S)-2,6-diaminopimelate + succinate</text>
        <dbReference type="Rhea" id="RHEA:22608"/>
        <dbReference type="ChEBI" id="CHEBI:15377"/>
        <dbReference type="ChEBI" id="CHEBI:30031"/>
        <dbReference type="ChEBI" id="CHEBI:57609"/>
        <dbReference type="ChEBI" id="CHEBI:58087"/>
        <dbReference type="EC" id="3.5.1.18"/>
    </reaction>
</comment>
<comment type="cofactor">
    <cofactor evidence="15">
        <name>Zn(2+)</name>
        <dbReference type="ChEBI" id="CHEBI:29105"/>
    </cofactor>
    <cofactor evidence="15">
        <name>Co(2+)</name>
        <dbReference type="ChEBI" id="CHEBI:48828"/>
    </cofactor>
    <text evidence="15">Binds 2 Zn(2+) or Co(2+) ions per subunit.</text>
</comment>
<dbReference type="Pfam" id="PF01546">
    <property type="entry name" value="Peptidase_M20"/>
    <property type="match status" value="1"/>
</dbReference>
<feature type="domain" description="Peptidase M20 dimerisation" evidence="16">
    <location>
        <begin position="172"/>
        <end position="278"/>
    </location>
</feature>
<feature type="active site" description="Proton acceptor" evidence="15">
    <location>
        <position position="130"/>
    </location>
</feature>
<name>A0A147HVC6_9SPHN</name>
<protein>
    <recommendedName>
        <fullName evidence="5 15">Succinyl-diaminopimelate desuccinylase</fullName>
        <shortName evidence="15">SDAP desuccinylase</shortName>
        <ecNumber evidence="4 15">3.5.1.18</ecNumber>
    </recommendedName>
    <alternativeName>
        <fullName evidence="13 15">N-succinyl-LL-2,6-diaminoheptanedioate amidohydrolase</fullName>
    </alternativeName>
</protein>
<dbReference type="InterPro" id="IPR001261">
    <property type="entry name" value="ArgE/DapE_CS"/>
</dbReference>
<evidence type="ECO:0000256" key="15">
    <source>
        <dbReference type="HAMAP-Rule" id="MF_01690"/>
    </source>
</evidence>
<evidence type="ECO:0000256" key="12">
    <source>
        <dbReference type="ARBA" id="ARBA00023285"/>
    </source>
</evidence>
<evidence type="ECO:0000256" key="1">
    <source>
        <dbReference type="ARBA" id="ARBA00005130"/>
    </source>
</evidence>